<organism evidence="2 3">
    <name type="scientific">Desmophyllum pertusum</name>
    <dbReference type="NCBI Taxonomy" id="174260"/>
    <lineage>
        <taxon>Eukaryota</taxon>
        <taxon>Metazoa</taxon>
        <taxon>Cnidaria</taxon>
        <taxon>Anthozoa</taxon>
        <taxon>Hexacorallia</taxon>
        <taxon>Scleractinia</taxon>
        <taxon>Caryophylliina</taxon>
        <taxon>Caryophylliidae</taxon>
        <taxon>Desmophyllum</taxon>
    </lineage>
</organism>
<dbReference type="OrthoDB" id="10578918at2759"/>
<accession>A0A9W9YE46</accession>
<sequence length="154" mass="17854">MRDNKQSSQNMNNCSSRRQSHYNKEMDHAFTLIFHNIKRLQDDRLCNSAPSLNNADDQPDMKPVMTLKVPFRRTRCRSDPSLGHTEEEDVEQHVEHSSTRAKSSSFCGRDASPTQRRKVRFADDYAAKDKLQGRPPLTKRPWSDLQPLIVVTRD</sequence>
<proteinExistence type="predicted"/>
<keyword evidence="3" id="KW-1185">Reference proteome</keyword>
<name>A0A9W9YE46_9CNID</name>
<protein>
    <submittedName>
        <fullName evidence="2">Uncharacterized protein</fullName>
    </submittedName>
</protein>
<comment type="caution">
    <text evidence="2">The sequence shown here is derived from an EMBL/GenBank/DDBJ whole genome shotgun (WGS) entry which is preliminary data.</text>
</comment>
<gene>
    <name evidence="2" type="ORF">OS493_011764</name>
</gene>
<evidence type="ECO:0000313" key="3">
    <source>
        <dbReference type="Proteomes" id="UP001163046"/>
    </source>
</evidence>
<feature type="region of interest" description="Disordered" evidence="1">
    <location>
        <begin position="75"/>
        <end position="142"/>
    </location>
</feature>
<feature type="compositionally biased region" description="Basic and acidic residues" evidence="1">
    <location>
        <begin position="120"/>
        <end position="132"/>
    </location>
</feature>
<dbReference type="AlphaFoldDB" id="A0A9W9YE46"/>
<dbReference type="Proteomes" id="UP001163046">
    <property type="component" value="Unassembled WGS sequence"/>
</dbReference>
<evidence type="ECO:0000256" key="1">
    <source>
        <dbReference type="SAM" id="MobiDB-lite"/>
    </source>
</evidence>
<reference evidence="2" key="1">
    <citation type="submission" date="2023-01" db="EMBL/GenBank/DDBJ databases">
        <title>Genome assembly of the deep-sea coral Lophelia pertusa.</title>
        <authorList>
            <person name="Herrera S."/>
            <person name="Cordes E."/>
        </authorList>
    </citation>
    <scope>NUCLEOTIDE SEQUENCE</scope>
    <source>
        <strain evidence="2">USNM1676648</strain>
        <tissue evidence="2">Polyp</tissue>
    </source>
</reference>
<dbReference type="EMBL" id="MU827782">
    <property type="protein sequence ID" value="KAJ7336551.1"/>
    <property type="molecule type" value="Genomic_DNA"/>
</dbReference>
<evidence type="ECO:0000313" key="2">
    <source>
        <dbReference type="EMBL" id="KAJ7336551.1"/>
    </source>
</evidence>